<protein>
    <submittedName>
        <fullName evidence="1">Uncharacterized protein</fullName>
    </submittedName>
</protein>
<dbReference type="OrthoDB" id="413361at2759"/>
<sequence>MALVRFMVEFDPARDDWVVSQERLEQYFAANFINGEEGTKRRVATLLMNSESSFPAAMWAEQSRTGKWVVEGASRYELWMGEKPRIKHLRIIGSAFCAHILAQRRRKIDKKAIKERPNVGKQSEDETSLIYLGTKEITESEKEISDCEELEKDGEESFQMLQKFKRPLKFEQAREV</sequence>
<dbReference type="EMBL" id="VTPC01003196">
    <property type="protein sequence ID" value="KAF2898904.1"/>
    <property type="molecule type" value="Genomic_DNA"/>
</dbReference>
<dbReference type="AlphaFoldDB" id="A0A8K0GGH0"/>
<accession>A0A8K0GGH0</accession>
<comment type="caution">
    <text evidence="1">The sequence shown here is derived from an EMBL/GenBank/DDBJ whole genome shotgun (WGS) entry which is preliminary data.</text>
</comment>
<proteinExistence type="predicted"/>
<evidence type="ECO:0000313" key="2">
    <source>
        <dbReference type="Proteomes" id="UP000801492"/>
    </source>
</evidence>
<evidence type="ECO:0000313" key="1">
    <source>
        <dbReference type="EMBL" id="KAF2898904.1"/>
    </source>
</evidence>
<dbReference type="Proteomes" id="UP000801492">
    <property type="component" value="Unassembled WGS sequence"/>
</dbReference>
<keyword evidence="2" id="KW-1185">Reference proteome</keyword>
<gene>
    <name evidence="1" type="ORF">ILUMI_07273</name>
</gene>
<organism evidence="1 2">
    <name type="scientific">Ignelater luminosus</name>
    <name type="common">Cucubano</name>
    <name type="synonym">Pyrophorus luminosus</name>
    <dbReference type="NCBI Taxonomy" id="2038154"/>
    <lineage>
        <taxon>Eukaryota</taxon>
        <taxon>Metazoa</taxon>
        <taxon>Ecdysozoa</taxon>
        <taxon>Arthropoda</taxon>
        <taxon>Hexapoda</taxon>
        <taxon>Insecta</taxon>
        <taxon>Pterygota</taxon>
        <taxon>Neoptera</taxon>
        <taxon>Endopterygota</taxon>
        <taxon>Coleoptera</taxon>
        <taxon>Polyphaga</taxon>
        <taxon>Elateriformia</taxon>
        <taxon>Elateroidea</taxon>
        <taxon>Elateridae</taxon>
        <taxon>Agrypninae</taxon>
        <taxon>Pyrophorini</taxon>
        <taxon>Ignelater</taxon>
    </lineage>
</organism>
<reference evidence="1" key="1">
    <citation type="submission" date="2019-08" db="EMBL/GenBank/DDBJ databases">
        <title>The genome of the North American firefly Photinus pyralis.</title>
        <authorList>
            <consortium name="Photinus pyralis genome working group"/>
            <person name="Fallon T.R."/>
            <person name="Sander Lower S.E."/>
            <person name="Weng J.-K."/>
        </authorList>
    </citation>
    <scope>NUCLEOTIDE SEQUENCE</scope>
    <source>
        <strain evidence="1">TRF0915ILg1</strain>
        <tissue evidence="1">Whole body</tissue>
    </source>
</reference>
<name>A0A8K0GGH0_IGNLU</name>